<evidence type="ECO:0008006" key="4">
    <source>
        <dbReference type="Google" id="ProtNLM"/>
    </source>
</evidence>
<dbReference type="OMA" id="WEPLFFK"/>
<dbReference type="PANTHER" id="PTHR10972">
    <property type="entry name" value="OXYSTEROL-BINDING PROTEIN-RELATED"/>
    <property type="match status" value="1"/>
</dbReference>
<dbReference type="AlphaFoldDB" id="A0A8T2VLG7"/>
<dbReference type="GO" id="GO:0005829">
    <property type="term" value="C:cytosol"/>
    <property type="evidence" value="ECO:0007669"/>
    <property type="project" value="TreeGrafter"/>
</dbReference>
<evidence type="ECO:0000313" key="2">
    <source>
        <dbReference type="EMBL" id="KAH7446433.1"/>
    </source>
</evidence>
<comment type="caution">
    <text evidence="2">The sequence shown here is derived from an EMBL/GenBank/DDBJ whole genome shotgun (WGS) entry which is preliminary data.</text>
</comment>
<dbReference type="GO" id="GO:0016020">
    <property type="term" value="C:membrane"/>
    <property type="evidence" value="ECO:0007669"/>
    <property type="project" value="TreeGrafter"/>
</dbReference>
<dbReference type="InterPro" id="IPR037239">
    <property type="entry name" value="OSBP_sf"/>
</dbReference>
<dbReference type="Pfam" id="PF01237">
    <property type="entry name" value="Oxysterol_BP"/>
    <property type="match status" value="1"/>
</dbReference>
<proteinExistence type="inferred from homology"/>
<dbReference type="Proteomes" id="UP000825935">
    <property type="component" value="Chromosome 1"/>
</dbReference>
<dbReference type="InterPro" id="IPR000648">
    <property type="entry name" value="Oxysterol-bd"/>
</dbReference>
<dbReference type="GO" id="GO:0032934">
    <property type="term" value="F:sterol binding"/>
    <property type="evidence" value="ECO:0007669"/>
    <property type="project" value="TreeGrafter"/>
</dbReference>
<reference evidence="2" key="1">
    <citation type="submission" date="2021-08" db="EMBL/GenBank/DDBJ databases">
        <title>WGS assembly of Ceratopteris richardii.</title>
        <authorList>
            <person name="Marchant D.B."/>
            <person name="Chen G."/>
            <person name="Jenkins J."/>
            <person name="Shu S."/>
            <person name="Leebens-Mack J."/>
            <person name="Grimwood J."/>
            <person name="Schmutz J."/>
            <person name="Soltis P."/>
            <person name="Soltis D."/>
            <person name="Chen Z.-H."/>
        </authorList>
    </citation>
    <scope>NUCLEOTIDE SEQUENCE</scope>
    <source>
        <strain evidence="2">Whitten #5841</strain>
        <tissue evidence="2">Leaf</tissue>
    </source>
</reference>
<comment type="similarity">
    <text evidence="1">Belongs to the OSBP family.</text>
</comment>
<dbReference type="PANTHER" id="PTHR10972:SF102">
    <property type="entry name" value="OXYSTEROL-BINDING PROTEIN"/>
    <property type="match status" value="1"/>
</dbReference>
<dbReference type="Gene3D" id="3.30.70.3490">
    <property type="match status" value="1"/>
</dbReference>
<dbReference type="OrthoDB" id="14833at2759"/>
<dbReference type="SUPFAM" id="SSF144000">
    <property type="entry name" value="Oxysterol-binding protein-like"/>
    <property type="match status" value="1"/>
</dbReference>
<sequence length="416" mass="47442">METLEQPEQQHCHYHHNHLHCHQHHHQRHQNNHHHHHLVITPPLSLDGKVYHDSEKLKSPLARVLELIKGMRPGSDLTRFQLPVQLNLPKSQLQSYGETLYCYGQDLLAACPQGTSPVERFLRVVAWHISTCRLVPFGQVPFNPVLGETHHVSAGHLNVLLEQVCHHPPVMALYGTDDVNKLRICWWHTTTPRFYGNRVEGTISGKRTLWLDSHGEAYELTSPKLLIRLFPIPGTEWVGTSTIKCCSSSLEASLSFKGKHFFGLRGTSGTVLGKVWDTNTGAILYEIHGAWNKTVTVKNMKTEENSVLFDAKCVLTNLRAPILRTKKEDLDPSESLLVWRPVMSAIVGREWDAARKAKYEIEERQRDLAKKWKSEGRVWKPRHFVEVDGEDHWQWCHVGEAVPVAPLVIPPIHIGS</sequence>
<dbReference type="FunFam" id="2.40.160.120:FF:000011">
    <property type="entry name" value="Oxysterol-binding protein-related protein 4C"/>
    <property type="match status" value="1"/>
</dbReference>
<accession>A0A8T2VLG7</accession>
<name>A0A8T2VLG7_CERRI</name>
<protein>
    <recommendedName>
        <fullName evidence="4">Oxysterol-binding protein</fullName>
    </recommendedName>
</protein>
<evidence type="ECO:0000313" key="3">
    <source>
        <dbReference type="Proteomes" id="UP000825935"/>
    </source>
</evidence>
<dbReference type="EMBL" id="CM035406">
    <property type="protein sequence ID" value="KAH7446433.1"/>
    <property type="molecule type" value="Genomic_DNA"/>
</dbReference>
<dbReference type="Gene3D" id="2.40.160.120">
    <property type="match status" value="1"/>
</dbReference>
<organism evidence="2 3">
    <name type="scientific">Ceratopteris richardii</name>
    <name type="common">Triangle waterfern</name>
    <dbReference type="NCBI Taxonomy" id="49495"/>
    <lineage>
        <taxon>Eukaryota</taxon>
        <taxon>Viridiplantae</taxon>
        <taxon>Streptophyta</taxon>
        <taxon>Embryophyta</taxon>
        <taxon>Tracheophyta</taxon>
        <taxon>Polypodiopsida</taxon>
        <taxon>Polypodiidae</taxon>
        <taxon>Polypodiales</taxon>
        <taxon>Pteridineae</taxon>
        <taxon>Pteridaceae</taxon>
        <taxon>Parkerioideae</taxon>
        <taxon>Ceratopteris</taxon>
    </lineage>
</organism>
<gene>
    <name evidence="2" type="ORF">KP509_01G055200</name>
</gene>
<keyword evidence="3" id="KW-1185">Reference proteome</keyword>
<evidence type="ECO:0000256" key="1">
    <source>
        <dbReference type="ARBA" id="ARBA00008842"/>
    </source>
</evidence>